<accession>A0ABV8KRD4</accession>
<name>A0ABV8KRD4_9ACTN</name>
<comment type="caution">
    <text evidence="1">The sequence shown here is derived from an EMBL/GenBank/DDBJ whole genome shotgun (WGS) entry which is preliminary data.</text>
</comment>
<dbReference type="Proteomes" id="UP001595868">
    <property type="component" value="Unassembled WGS sequence"/>
</dbReference>
<gene>
    <name evidence="1" type="ORF">ACFOX0_21785</name>
</gene>
<organism evidence="1 2">
    <name type="scientific">Micromonospora zhanjiangensis</name>
    <dbReference type="NCBI Taxonomy" id="1522057"/>
    <lineage>
        <taxon>Bacteria</taxon>
        <taxon>Bacillati</taxon>
        <taxon>Actinomycetota</taxon>
        <taxon>Actinomycetes</taxon>
        <taxon>Micromonosporales</taxon>
        <taxon>Micromonosporaceae</taxon>
        <taxon>Micromonospora</taxon>
    </lineage>
</organism>
<proteinExistence type="predicted"/>
<dbReference type="RefSeq" id="WP_377548983.1">
    <property type="nucleotide sequence ID" value="NZ_JBHSBN010000016.1"/>
</dbReference>
<reference evidence="2" key="1">
    <citation type="journal article" date="2019" name="Int. J. Syst. Evol. Microbiol.">
        <title>The Global Catalogue of Microorganisms (GCM) 10K type strain sequencing project: providing services to taxonomists for standard genome sequencing and annotation.</title>
        <authorList>
            <consortium name="The Broad Institute Genomics Platform"/>
            <consortium name="The Broad Institute Genome Sequencing Center for Infectious Disease"/>
            <person name="Wu L."/>
            <person name="Ma J."/>
        </authorList>
    </citation>
    <scope>NUCLEOTIDE SEQUENCE [LARGE SCALE GENOMIC DNA]</scope>
    <source>
        <strain evidence="2">2902at01</strain>
    </source>
</reference>
<sequence>MEAASLDQAVNLGVILGRSLRHIPELRARDELVMDLPTETLHGVFCDRVLPGGPECFRPTGHPGLCEAL</sequence>
<protein>
    <submittedName>
        <fullName evidence="1">Uncharacterized protein</fullName>
    </submittedName>
</protein>
<evidence type="ECO:0000313" key="2">
    <source>
        <dbReference type="Proteomes" id="UP001595868"/>
    </source>
</evidence>
<keyword evidence="2" id="KW-1185">Reference proteome</keyword>
<evidence type="ECO:0000313" key="1">
    <source>
        <dbReference type="EMBL" id="MFC4108553.1"/>
    </source>
</evidence>
<dbReference type="EMBL" id="JBHSBN010000016">
    <property type="protein sequence ID" value="MFC4108553.1"/>
    <property type="molecule type" value="Genomic_DNA"/>
</dbReference>